<comment type="caution">
    <text evidence="3">The sequence shown here is derived from an EMBL/GenBank/DDBJ whole genome shotgun (WGS) entry which is preliminary data.</text>
</comment>
<feature type="signal peptide" evidence="2">
    <location>
        <begin position="1"/>
        <end position="19"/>
    </location>
</feature>
<accession>A0AAD7AG39</accession>
<organism evidence="3 4">
    <name type="scientific">Mycena albidolilacea</name>
    <dbReference type="NCBI Taxonomy" id="1033008"/>
    <lineage>
        <taxon>Eukaryota</taxon>
        <taxon>Fungi</taxon>
        <taxon>Dikarya</taxon>
        <taxon>Basidiomycota</taxon>
        <taxon>Agaricomycotina</taxon>
        <taxon>Agaricomycetes</taxon>
        <taxon>Agaricomycetidae</taxon>
        <taxon>Agaricales</taxon>
        <taxon>Marasmiineae</taxon>
        <taxon>Mycenaceae</taxon>
        <taxon>Mycena</taxon>
    </lineage>
</organism>
<reference evidence="3" key="1">
    <citation type="submission" date="2023-03" db="EMBL/GenBank/DDBJ databases">
        <title>Massive genome expansion in bonnet fungi (Mycena s.s.) driven by repeated elements and novel gene families across ecological guilds.</title>
        <authorList>
            <consortium name="Lawrence Berkeley National Laboratory"/>
            <person name="Harder C.B."/>
            <person name="Miyauchi S."/>
            <person name="Viragh M."/>
            <person name="Kuo A."/>
            <person name="Thoen E."/>
            <person name="Andreopoulos B."/>
            <person name="Lu D."/>
            <person name="Skrede I."/>
            <person name="Drula E."/>
            <person name="Henrissat B."/>
            <person name="Morin E."/>
            <person name="Kohler A."/>
            <person name="Barry K."/>
            <person name="LaButti K."/>
            <person name="Morin E."/>
            <person name="Salamov A."/>
            <person name="Lipzen A."/>
            <person name="Mereny Z."/>
            <person name="Hegedus B."/>
            <person name="Baldrian P."/>
            <person name="Stursova M."/>
            <person name="Weitz H."/>
            <person name="Taylor A."/>
            <person name="Grigoriev I.V."/>
            <person name="Nagy L.G."/>
            <person name="Martin F."/>
            <person name="Kauserud H."/>
        </authorList>
    </citation>
    <scope>NUCLEOTIDE SEQUENCE</scope>
    <source>
        <strain evidence="3">CBHHK002</strain>
    </source>
</reference>
<dbReference type="Proteomes" id="UP001218218">
    <property type="component" value="Unassembled WGS sequence"/>
</dbReference>
<dbReference type="Gene3D" id="2.60.120.260">
    <property type="entry name" value="Galactose-binding domain-like"/>
    <property type="match status" value="1"/>
</dbReference>
<evidence type="ECO:0000313" key="4">
    <source>
        <dbReference type="Proteomes" id="UP001218218"/>
    </source>
</evidence>
<sequence>MLSLFPFVAVFFWFLRAQALLSNITIDDTTGDSVTGALVAYAPADAWTNGQSVACAQGSHCPPGTPNLDNLGGRSFHNSTFSVDSGRHPNVPLTATVQFNGSAVYVYCALSRAPNDNADMIFYLDGVVVGRFSQTPVGTAGYDYTVLVYTNPSIPQGQHTLTIQNGQQNGVRAVMVLDSIVYTQNRRRREPHRHPTGLQPLRAVHALE</sequence>
<feature type="region of interest" description="Disordered" evidence="1">
    <location>
        <begin position="186"/>
        <end position="208"/>
    </location>
</feature>
<name>A0AAD7AG39_9AGAR</name>
<feature type="chain" id="PRO_5042244933" evidence="2">
    <location>
        <begin position="20"/>
        <end position="208"/>
    </location>
</feature>
<dbReference type="EMBL" id="JARIHO010000008">
    <property type="protein sequence ID" value="KAJ7356888.1"/>
    <property type="molecule type" value="Genomic_DNA"/>
</dbReference>
<dbReference type="AlphaFoldDB" id="A0AAD7AG39"/>
<evidence type="ECO:0000256" key="1">
    <source>
        <dbReference type="SAM" id="MobiDB-lite"/>
    </source>
</evidence>
<evidence type="ECO:0000313" key="3">
    <source>
        <dbReference type="EMBL" id="KAJ7356888.1"/>
    </source>
</evidence>
<keyword evidence="2" id="KW-0732">Signal</keyword>
<feature type="compositionally biased region" description="Basic residues" evidence="1">
    <location>
        <begin position="186"/>
        <end position="195"/>
    </location>
</feature>
<protein>
    <submittedName>
        <fullName evidence="3">Uncharacterized protein</fullName>
    </submittedName>
</protein>
<proteinExistence type="predicted"/>
<evidence type="ECO:0000256" key="2">
    <source>
        <dbReference type="SAM" id="SignalP"/>
    </source>
</evidence>
<gene>
    <name evidence="3" type="ORF">DFH08DRAFT_468083</name>
</gene>
<keyword evidence="4" id="KW-1185">Reference proteome</keyword>